<comment type="caution">
    <text evidence="2">The sequence shown here is derived from an EMBL/GenBank/DDBJ whole genome shotgun (WGS) entry which is preliminary data.</text>
</comment>
<dbReference type="Pfam" id="PF14279">
    <property type="entry name" value="HNH_5"/>
    <property type="match status" value="1"/>
</dbReference>
<name>A0A4Z0Q622_9BACT</name>
<organism evidence="2 3">
    <name type="scientific">Hymenobacter aquaticus</name>
    <dbReference type="NCBI Taxonomy" id="1867101"/>
    <lineage>
        <taxon>Bacteria</taxon>
        <taxon>Pseudomonadati</taxon>
        <taxon>Bacteroidota</taxon>
        <taxon>Cytophagia</taxon>
        <taxon>Cytophagales</taxon>
        <taxon>Hymenobacteraceae</taxon>
        <taxon>Hymenobacter</taxon>
    </lineage>
</organism>
<dbReference type="RefSeq" id="WP_135463128.1">
    <property type="nucleotide sequence ID" value="NZ_SRLC01000001.1"/>
</dbReference>
<dbReference type="InterPro" id="IPR029471">
    <property type="entry name" value="HNH_5"/>
</dbReference>
<reference evidence="2 3" key="1">
    <citation type="submission" date="2019-04" db="EMBL/GenBank/DDBJ databases">
        <authorList>
            <person name="Feng G."/>
            <person name="Zhang J."/>
            <person name="Zhu H."/>
        </authorList>
    </citation>
    <scope>NUCLEOTIDE SEQUENCE [LARGE SCALE GENOMIC DNA]</scope>
    <source>
        <strain evidence="2 3">JCM 31653</strain>
    </source>
</reference>
<sequence length="263" mass="30766">MLCLFCKVGDQFNTVEHIIPESLGNDDLILQNEVCDSCQKHFSHIENYILNKTPIGFWRTLLGIKSKHRKLPRIDFTKPNNKKGRFTDSHPEHDNFTLEAQDDFTAIIEIPEKEKPLGGKDQLKYIMTPKVLNELGRFLGKVGLELICLQDRESSRKALFDKIRTYSRYGSLNELWPIFHYSQGNIDDLVKFKKDSKDVLATVQCYSYSIDQIETYTVFRFNVGTDNWCICLNDMFPTSVIKQLFLPHDIKLLWYTQDQWKSK</sequence>
<dbReference type="AlphaFoldDB" id="A0A4Z0Q622"/>
<dbReference type="OrthoDB" id="255953at2"/>
<proteinExistence type="predicted"/>
<gene>
    <name evidence="2" type="ORF">E5K00_10290</name>
</gene>
<dbReference type="Proteomes" id="UP000297549">
    <property type="component" value="Unassembled WGS sequence"/>
</dbReference>
<accession>A0A4Z0Q622</accession>
<keyword evidence="3" id="KW-1185">Reference proteome</keyword>
<evidence type="ECO:0000313" key="3">
    <source>
        <dbReference type="Proteomes" id="UP000297549"/>
    </source>
</evidence>
<evidence type="ECO:0000313" key="2">
    <source>
        <dbReference type="EMBL" id="TGE25550.1"/>
    </source>
</evidence>
<evidence type="ECO:0000259" key="1">
    <source>
        <dbReference type="Pfam" id="PF14279"/>
    </source>
</evidence>
<feature type="domain" description="HNH endonuclease 5" evidence="1">
    <location>
        <begin position="3"/>
        <end position="44"/>
    </location>
</feature>
<dbReference type="EMBL" id="SRLC01000001">
    <property type="protein sequence ID" value="TGE25550.1"/>
    <property type="molecule type" value="Genomic_DNA"/>
</dbReference>
<protein>
    <recommendedName>
        <fullName evidence="1">HNH endonuclease 5 domain-containing protein</fullName>
    </recommendedName>
</protein>